<accession>A0A923LMM1</accession>
<dbReference type="EMBL" id="JACOPH010000001">
    <property type="protein sequence ID" value="MBC5712663.1"/>
    <property type="molecule type" value="Genomic_DNA"/>
</dbReference>
<name>A0A923LMM1_9FIRM</name>
<dbReference type="Gene3D" id="3.30.70.1730">
    <property type="match status" value="1"/>
</dbReference>
<dbReference type="SUPFAM" id="SSF160369">
    <property type="entry name" value="Ribosomal protein L10-like"/>
    <property type="match status" value="1"/>
</dbReference>
<evidence type="ECO:0000256" key="1">
    <source>
        <dbReference type="ARBA" id="ARBA00008889"/>
    </source>
</evidence>
<dbReference type="GO" id="GO:0070180">
    <property type="term" value="F:large ribosomal subunit rRNA binding"/>
    <property type="evidence" value="ECO:0007669"/>
    <property type="project" value="UniProtKB-UniRule"/>
</dbReference>
<evidence type="ECO:0000256" key="4">
    <source>
        <dbReference type="ARBA" id="ARBA00035202"/>
    </source>
</evidence>
<dbReference type="RefSeq" id="WP_186865756.1">
    <property type="nucleotide sequence ID" value="NZ_JACOPH010000001.1"/>
</dbReference>
<sequence>MAKVELKQPIVQEISENIKDAQSVVVVDYRGLTVAEDTQLRKQLREAGVTYKVYKNTMMNFAFKGTDFESLAPVLEGPSAIAVSTTDATAPARVLAKFAKTAPALEIKAGVVEGTFYDADGMKAIAAVPSREELLSKFLGSIQSPITNLARVLNQIAEKGGAGEATAAVETEAAVEAPATEEA</sequence>
<dbReference type="NCBIfam" id="NF000955">
    <property type="entry name" value="PRK00099.1-1"/>
    <property type="match status" value="1"/>
</dbReference>
<feature type="region of interest" description="Disordered" evidence="6">
    <location>
        <begin position="161"/>
        <end position="183"/>
    </location>
</feature>
<comment type="subunit">
    <text evidence="5">Part of the ribosomal stalk of the 50S ribosomal subunit. The N-terminus interacts with L11 and the large rRNA to form the base of the stalk. The C-terminus forms an elongated spine to which L12 dimers bind in a sequential fashion forming a multimeric L10(L12)X complex.</text>
</comment>
<evidence type="ECO:0000256" key="6">
    <source>
        <dbReference type="SAM" id="MobiDB-lite"/>
    </source>
</evidence>
<dbReference type="HAMAP" id="MF_00362">
    <property type="entry name" value="Ribosomal_uL10"/>
    <property type="match status" value="1"/>
</dbReference>
<dbReference type="AlphaFoldDB" id="A0A923LMM1"/>
<comment type="caution">
    <text evidence="7">The sequence shown here is derived from an EMBL/GenBank/DDBJ whole genome shotgun (WGS) entry which is preliminary data.</text>
</comment>
<dbReference type="GO" id="GO:0015934">
    <property type="term" value="C:large ribosomal subunit"/>
    <property type="evidence" value="ECO:0007669"/>
    <property type="project" value="InterPro"/>
</dbReference>
<dbReference type="Gene3D" id="6.10.250.290">
    <property type="match status" value="1"/>
</dbReference>
<dbReference type="InterPro" id="IPR002363">
    <property type="entry name" value="Ribosomal_uL10_CS_bac"/>
</dbReference>
<comment type="function">
    <text evidence="5">Forms part of the ribosomal stalk, playing a central role in the interaction of the ribosome with GTP-bound translation factors.</text>
</comment>
<dbReference type="PANTHER" id="PTHR11560">
    <property type="entry name" value="39S RIBOSOMAL PROTEIN L10, MITOCHONDRIAL"/>
    <property type="match status" value="1"/>
</dbReference>
<evidence type="ECO:0000256" key="2">
    <source>
        <dbReference type="ARBA" id="ARBA00022980"/>
    </source>
</evidence>
<dbReference type="InterPro" id="IPR043141">
    <property type="entry name" value="Ribosomal_uL10-like_sf"/>
</dbReference>
<reference evidence="7" key="1">
    <citation type="submission" date="2020-08" db="EMBL/GenBank/DDBJ databases">
        <title>Genome public.</title>
        <authorList>
            <person name="Liu C."/>
            <person name="Sun Q."/>
        </authorList>
    </citation>
    <scope>NUCLEOTIDE SEQUENCE</scope>
    <source>
        <strain evidence="7">BX1005</strain>
    </source>
</reference>
<evidence type="ECO:0000313" key="8">
    <source>
        <dbReference type="Proteomes" id="UP000606720"/>
    </source>
</evidence>
<keyword evidence="2 5" id="KW-0689">Ribosomal protein</keyword>
<dbReference type="PROSITE" id="PS01109">
    <property type="entry name" value="RIBOSOMAL_L10"/>
    <property type="match status" value="1"/>
</dbReference>
<proteinExistence type="inferred from homology"/>
<gene>
    <name evidence="5" type="primary">rplJ</name>
    <name evidence="7" type="ORF">H8S17_00305</name>
</gene>
<dbReference type="CDD" id="cd05797">
    <property type="entry name" value="Ribosomal_L10"/>
    <property type="match status" value="1"/>
</dbReference>
<evidence type="ECO:0000256" key="5">
    <source>
        <dbReference type="HAMAP-Rule" id="MF_00362"/>
    </source>
</evidence>
<protein>
    <recommendedName>
        <fullName evidence="4 5">Large ribosomal subunit protein uL10</fullName>
    </recommendedName>
</protein>
<evidence type="ECO:0000313" key="7">
    <source>
        <dbReference type="EMBL" id="MBC5712663.1"/>
    </source>
</evidence>
<keyword evidence="5" id="KW-0699">rRNA-binding</keyword>
<feature type="compositionally biased region" description="Low complexity" evidence="6">
    <location>
        <begin position="164"/>
        <end position="183"/>
    </location>
</feature>
<keyword evidence="8" id="KW-1185">Reference proteome</keyword>
<dbReference type="GO" id="GO:0006412">
    <property type="term" value="P:translation"/>
    <property type="evidence" value="ECO:0007669"/>
    <property type="project" value="UniProtKB-UniRule"/>
</dbReference>
<comment type="similarity">
    <text evidence="1 5">Belongs to the universal ribosomal protein uL10 family.</text>
</comment>
<keyword evidence="5" id="KW-0694">RNA-binding</keyword>
<dbReference type="GO" id="GO:0003735">
    <property type="term" value="F:structural constituent of ribosome"/>
    <property type="evidence" value="ECO:0007669"/>
    <property type="project" value="InterPro"/>
</dbReference>
<dbReference type="Pfam" id="PF00466">
    <property type="entry name" value="Ribosomal_L10"/>
    <property type="match status" value="1"/>
</dbReference>
<dbReference type="Proteomes" id="UP000606720">
    <property type="component" value="Unassembled WGS sequence"/>
</dbReference>
<organism evidence="7 8">
    <name type="scientific">Roseburia zhanii</name>
    <dbReference type="NCBI Taxonomy" id="2763064"/>
    <lineage>
        <taxon>Bacteria</taxon>
        <taxon>Bacillati</taxon>
        <taxon>Bacillota</taxon>
        <taxon>Clostridia</taxon>
        <taxon>Lachnospirales</taxon>
        <taxon>Lachnospiraceae</taxon>
        <taxon>Roseburia</taxon>
    </lineage>
</organism>
<dbReference type="InterPro" id="IPR001790">
    <property type="entry name" value="Ribosomal_uL10"/>
</dbReference>
<dbReference type="InterPro" id="IPR022973">
    <property type="entry name" value="Ribosomal_uL10_bac"/>
</dbReference>
<keyword evidence="3 5" id="KW-0687">Ribonucleoprotein</keyword>
<evidence type="ECO:0000256" key="3">
    <source>
        <dbReference type="ARBA" id="ARBA00023274"/>
    </source>
</evidence>
<dbReference type="InterPro" id="IPR047865">
    <property type="entry name" value="Ribosomal_uL10_bac_type"/>
</dbReference>